<dbReference type="Proteomes" id="UP000694865">
    <property type="component" value="Unplaced"/>
</dbReference>
<dbReference type="Pfam" id="PF03226">
    <property type="entry name" value="Yippee-Mis18"/>
    <property type="match status" value="1"/>
</dbReference>
<evidence type="ECO:0000256" key="4">
    <source>
        <dbReference type="ARBA" id="ARBA00014394"/>
    </source>
</evidence>
<evidence type="ECO:0000256" key="9">
    <source>
        <dbReference type="SAM" id="MobiDB-lite"/>
    </source>
</evidence>
<keyword evidence="6" id="KW-0833">Ubl conjugation pathway</keyword>
<keyword evidence="5" id="KW-0479">Metal-binding</keyword>
<feature type="region of interest" description="Disordered" evidence="9">
    <location>
        <begin position="13"/>
        <end position="72"/>
    </location>
</feature>
<protein>
    <recommendedName>
        <fullName evidence="4">Protein cereblon</fullName>
    </recommendedName>
</protein>
<evidence type="ECO:0000313" key="13">
    <source>
        <dbReference type="RefSeq" id="XP_006811297.1"/>
    </source>
</evidence>
<dbReference type="InterPro" id="IPR003111">
    <property type="entry name" value="Lon_prtase_N"/>
</dbReference>
<evidence type="ECO:0000256" key="3">
    <source>
        <dbReference type="ARBA" id="ARBA00005293"/>
    </source>
</evidence>
<dbReference type="InterPro" id="IPR046336">
    <property type="entry name" value="Lon_prtase_N_sf"/>
</dbReference>
<keyword evidence="7" id="KW-0862">Zinc</keyword>
<accession>A0ABM0LU56</accession>
<comment type="pathway">
    <text evidence="2">Protein modification; protein ubiquitination.</text>
</comment>
<evidence type="ECO:0000256" key="2">
    <source>
        <dbReference type="ARBA" id="ARBA00004906"/>
    </source>
</evidence>
<evidence type="ECO:0000256" key="7">
    <source>
        <dbReference type="ARBA" id="ARBA00022833"/>
    </source>
</evidence>
<dbReference type="PANTHER" id="PTHR46732">
    <property type="entry name" value="ATP-DEPENDENT PROTEASE LA (LON) DOMAIN PROTEIN"/>
    <property type="match status" value="1"/>
</dbReference>
<gene>
    <name evidence="13" type="primary">LOC100368815</name>
</gene>
<comment type="subcellular location">
    <subcellularLocation>
        <location evidence="1">Nucleus</location>
    </subcellularLocation>
</comment>
<dbReference type="PROSITE" id="PS51788">
    <property type="entry name" value="CULT"/>
    <property type="match status" value="1"/>
</dbReference>
<evidence type="ECO:0000256" key="6">
    <source>
        <dbReference type="ARBA" id="ARBA00022786"/>
    </source>
</evidence>
<dbReference type="InterPro" id="IPR004910">
    <property type="entry name" value="Yippee/Mis18/Cereblon"/>
</dbReference>
<dbReference type="Gene3D" id="1.20.58.1480">
    <property type="match status" value="1"/>
</dbReference>
<sequence length="465" mass="52982">MADDLLPLLGLDLYGEGQSSEDENEVDAEQVEVEMMEDTDRKKDKKKSSNDKKKDKKKDSNQNINYDPSLPTAHSYLGTDLQEYSGRTVLEDDCYMSLPLLTLPNVVLIPGQTLPLHLFQPRLVSMMKRVLQTDRTFGLVTWRYDNAPMTGPTLAKIGTTAEIYSVKEESEAGIDTIRIKATGRQRFELIETRRQVDGVTMAKIKILAEADLPDCLQGARLDSHNRFRMNSVRSMKPPECSGDAASNLQTQVKKRKRSAADFTWWPFWIYEQYDAELLINRIKKELSGWYEGTQTKLSNVPSNPTDFSFWVASNLPLDDGWRLHLLEINCAVQRLRCELDLMRKCTILCCKECGQQIANKRDVFSISLDGPMAAYVNPGGYVHETFTLYRASGLNLMGRPSEENSWFPGYAWTITQCRGCASHMGWKFTSVKKKLKPDKFWGLCRSSLIPGLLDQDRDSNWQPIM</sequence>
<dbReference type="GeneID" id="100368815"/>
<organism evidence="12 13">
    <name type="scientific">Saccoglossus kowalevskii</name>
    <name type="common">Acorn worm</name>
    <dbReference type="NCBI Taxonomy" id="10224"/>
    <lineage>
        <taxon>Eukaryota</taxon>
        <taxon>Metazoa</taxon>
        <taxon>Hemichordata</taxon>
        <taxon>Enteropneusta</taxon>
        <taxon>Harrimaniidae</taxon>
        <taxon>Saccoglossus</taxon>
    </lineage>
</organism>
<feature type="domain" description="Lon N-terminal" evidence="10">
    <location>
        <begin position="98"/>
        <end position="346"/>
    </location>
</feature>
<dbReference type="InterPro" id="IPR015947">
    <property type="entry name" value="PUA-like_sf"/>
</dbReference>
<dbReference type="Gene3D" id="2.170.150.20">
    <property type="entry name" value="Peptide methionine sulfoxide reductase"/>
    <property type="match status" value="1"/>
</dbReference>
<feature type="compositionally biased region" description="Basic and acidic residues" evidence="9">
    <location>
        <begin position="38"/>
        <end position="60"/>
    </location>
</feature>
<evidence type="ECO:0000259" key="10">
    <source>
        <dbReference type="PROSITE" id="PS51787"/>
    </source>
</evidence>
<comment type="similarity">
    <text evidence="3">Belongs to the CRBN family.</text>
</comment>
<evidence type="ECO:0000256" key="1">
    <source>
        <dbReference type="ARBA" id="ARBA00004123"/>
    </source>
</evidence>
<evidence type="ECO:0000256" key="5">
    <source>
        <dbReference type="ARBA" id="ARBA00022723"/>
    </source>
</evidence>
<keyword evidence="8" id="KW-0539">Nucleus</keyword>
<evidence type="ECO:0000313" key="12">
    <source>
        <dbReference type="Proteomes" id="UP000694865"/>
    </source>
</evidence>
<feature type="compositionally biased region" description="Acidic residues" evidence="9">
    <location>
        <begin position="19"/>
        <end position="37"/>
    </location>
</feature>
<reference evidence="13" key="1">
    <citation type="submission" date="2025-08" db="UniProtKB">
        <authorList>
            <consortium name="RefSeq"/>
        </authorList>
    </citation>
    <scope>IDENTIFICATION</scope>
    <source>
        <tissue evidence="13">Testes</tissue>
    </source>
</reference>
<dbReference type="SMART" id="SM00464">
    <property type="entry name" value="LON"/>
    <property type="match status" value="1"/>
</dbReference>
<dbReference type="Gene3D" id="2.30.130.40">
    <property type="entry name" value="LON domain-like"/>
    <property type="match status" value="1"/>
</dbReference>
<dbReference type="SUPFAM" id="SSF88697">
    <property type="entry name" value="PUA domain-like"/>
    <property type="match status" value="1"/>
</dbReference>
<proteinExistence type="inferred from homology"/>
<dbReference type="PROSITE" id="PS51787">
    <property type="entry name" value="LON_N"/>
    <property type="match status" value="1"/>
</dbReference>
<keyword evidence="12" id="KW-1185">Reference proteome</keyword>
<dbReference type="Pfam" id="PF02190">
    <property type="entry name" value="LON_substr_bdg"/>
    <property type="match status" value="1"/>
</dbReference>
<dbReference type="RefSeq" id="XP_006811297.1">
    <property type="nucleotide sequence ID" value="XM_006811234.1"/>
</dbReference>
<dbReference type="PANTHER" id="PTHR46732:SF8">
    <property type="entry name" value="ATP-DEPENDENT PROTEASE LA (LON) DOMAIN PROTEIN"/>
    <property type="match status" value="1"/>
</dbReference>
<evidence type="ECO:0000256" key="8">
    <source>
        <dbReference type="ARBA" id="ARBA00023242"/>
    </source>
</evidence>
<feature type="domain" description="CULT" evidence="11">
    <location>
        <begin position="345"/>
        <end position="452"/>
    </location>
</feature>
<dbReference type="InterPro" id="IPR034750">
    <property type="entry name" value="CULT"/>
</dbReference>
<dbReference type="CDD" id="cd15777">
    <property type="entry name" value="CRBN_C_like"/>
    <property type="match status" value="1"/>
</dbReference>
<evidence type="ECO:0000259" key="11">
    <source>
        <dbReference type="PROSITE" id="PS51788"/>
    </source>
</evidence>
<name>A0ABM0LU56_SACKO</name>